<evidence type="ECO:0000256" key="4">
    <source>
        <dbReference type="ARBA" id="ARBA00023002"/>
    </source>
</evidence>
<dbReference type="InterPro" id="IPR029061">
    <property type="entry name" value="THDP-binding"/>
</dbReference>
<feature type="binding site" evidence="9">
    <location>
        <position position="326"/>
    </location>
    <ligand>
        <name>Mg(2+)</name>
        <dbReference type="ChEBI" id="CHEBI:18420"/>
    </ligand>
</feature>
<dbReference type="Pfam" id="PF00456">
    <property type="entry name" value="Transketolase_N"/>
    <property type="match status" value="1"/>
</dbReference>
<dbReference type="NCBIfam" id="TIGR00759">
    <property type="entry name" value="aceE"/>
    <property type="match status" value="1"/>
</dbReference>
<evidence type="ECO:0000259" key="11">
    <source>
        <dbReference type="Pfam" id="PF00456"/>
    </source>
</evidence>
<feature type="domain" description="Transketolase-like C-terminal" evidence="13">
    <location>
        <begin position="781"/>
        <end position="915"/>
    </location>
</feature>
<comment type="cofactor">
    <cofactor evidence="9">
        <name>Mg(2+)</name>
        <dbReference type="ChEBI" id="CHEBI:18420"/>
    </cofactor>
</comment>
<dbReference type="EC" id="1.2.4.1" evidence="2 8"/>
<dbReference type="FunFam" id="3.40.50.970:FF:000011">
    <property type="entry name" value="Pyruvate dehydrogenase E1 component"/>
    <property type="match status" value="1"/>
</dbReference>
<feature type="binding site" evidence="9">
    <location>
        <position position="324"/>
    </location>
    <ligand>
        <name>Mg(2+)</name>
        <dbReference type="ChEBI" id="CHEBI:18420"/>
    </ligand>
</feature>
<name>H6MTM7_GORPV</name>
<gene>
    <name evidence="14" type="primary">aceE</name>
    <name evidence="14" type="ordered locus">GPOL_c28830</name>
</gene>
<dbReference type="InterPro" id="IPR004660">
    <property type="entry name" value="PDH_E1"/>
</dbReference>
<keyword evidence="15" id="KW-1185">Reference proteome</keyword>
<dbReference type="eggNOG" id="COG2609">
    <property type="taxonomic scope" value="Bacteria"/>
</dbReference>
<proteinExistence type="predicted"/>
<evidence type="ECO:0000256" key="5">
    <source>
        <dbReference type="ARBA" id="ARBA00023052"/>
    </source>
</evidence>
<evidence type="ECO:0000256" key="10">
    <source>
        <dbReference type="SAM" id="MobiDB-lite"/>
    </source>
</evidence>
<dbReference type="Pfam" id="PF22613">
    <property type="entry name" value="Transketolase_C_1"/>
    <property type="match status" value="1"/>
</dbReference>
<comment type="cofactor">
    <cofactor evidence="1 8">
        <name>thiamine diphosphate</name>
        <dbReference type="ChEBI" id="CHEBI:58937"/>
    </cofactor>
</comment>
<keyword evidence="4 8" id="KW-0560">Oxidoreductase</keyword>
<protein>
    <recommendedName>
        <fullName evidence="3 8">Pyruvate dehydrogenase E1 component</fullName>
        <ecNumber evidence="2 8">1.2.4.1</ecNumber>
    </recommendedName>
</protein>
<dbReference type="Gene3D" id="3.40.50.970">
    <property type="match status" value="2"/>
</dbReference>
<dbReference type="InterPro" id="IPR041621">
    <property type="entry name" value="PDH_E1_M"/>
</dbReference>
<evidence type="ECO:0000259" key="12">
    <source>
        <dbReference type="Pfam" id="PF17831"/>
    </source>
</evidence>
<dbReference type="KEGG" id="gpo:GPOL_c28830"/>
<reference evidence="14 15" key="1">
    <citation type="journal article" date="2012" name="Appl. Environ. Microbiol.">
        <title>Involvement of two latex-clearing proteins during rubber degradation and insights into the subsequent degradation pathway revealed by the genome sequence of Gordonia polyisoprenivorans strain VH2.</title>
        <authorList>
            <person name="Hiessl S."/>
            <person name="Schuldes J."/>
            <person name="Thurmer A."/>
            <person name="Halbsguth T."/>
            <person name="Broker D."/>
            <person name="Angelov A."/>
            <person name="Liebl W."/>
            <person name="Daniel R."/>
            <person name="Steinbuchel A."/>
        </authorList>
    </citation>
    <scope>NUCLEOTIDE SEQUENCE [LARGE SCALE GENOMIC DNA]</scope>
    <source>
        <strain evidence="15">DSM 44266 / VH2</strain>
    </source>
</reference>
<dbReference type="PANTHER" id="PTHR43825">
    <property type="entry name" value="PYRUVATE DEHYDROGENASE E1 COMPONENT"/>
    <property type="match status" value="1"/>
</dbReference>
<dbReference type="Gene3D" id="3.40.50.920">
    <property type="match status" value="1"/>
</dbReference>
<comment type="function">
    <text evidence="8">Component of the pyruvate dehydrogenase (PDH) complex, that catalyzes the overall conversion of pyruvate to acetyl-CoA and CO(2).</text>
</comment>
<evidence type="ECO:0000313" key="14">
    <source>
        <dbReference type="EMBL" id="AFA73902.1"/>
    </source>
</evidence>
<dbReference type="InterPro" id="IPR005474">
    <property type="entry name" value="Transketolase_N"/>
</dbReference>
<evidence type="ECO:0000256" key="9">
    <source>
        <dbReference type="PIRSR" id="PIRSR000156-1"/>
    </source>
</evidence>
<evidence type="ECO:0000256" key="3">
    <source>
        <dbReference type="ARBA" id="ARBA00017172"/>
    </source>
</evidence>
<dbReference type="InterPro" id="IPR035807">
    <property type="entry name" value="PDC_E1_N"/>
</dbReference>
<feature type="domain" description="Pyruvate dehydrogenase E1 component middle" evidence="12">
    <location>
        <begin position="545"/>
        <end position="765"/>
    </location>
</feature>
<feature type="domain" description="Transketolase N-terminal" evidence="11">
    <location>
        <begin position="198"/>
        <end position="365"/>
    </location>
</feature>
<keyword evidence="9" id="KW-0460">Magnesium</keyword>
<dbReference type="STRING" id="1112204.GPOL_c28830"/>
<evidence type="ECO:0000256" key="8">
    <source>
        <dbReference type="PIRNR" id="PIRNR000156"/>
    </source>
</evidence>
<accession>H6MTM7</accession>
<dbReference type="InterPro" id="IPR009014">
    <property type="entry name" value="Transketo_C/PFOR_II"/>
</dbReference>
<dbReference type="Proteomes" id="UP000009154">
    <property type="component" value="Chromosome"/>
</dbReference>
<comment type="catalytic activity">
    <reaction evidence="7 8">
        <text>N(6)-[(R)-lipoyl]-L-lysyl-[protein] + pyruvate + H(+) = N(6)-[(R)-S(8)-acetyldihydrolipoyl]-L-lysyl-[protein] + CO2</text>
        <dbReference type="Rhea" id="RHEA:19189"/>
        <dbReference type="Rhea" id="RHEA-COMP:10474"/>
        <dbReference type="Rhea" id="RHEA-COMP:10478"/>
        <dbReference type="ChEBI" id="CHEBI:15361"/>
        <dbReference type="ChEBI" id="CHEBI:15378"/>
        <dbReference type="ChEBI" id="CHEBI:16526"/>
        <dbReference type="ChEBI" id="CHEBI:83099"/>
        <dbReference type="ChEBI" id="CHEBI:83111"/>
        <dbReference type="EC" id="1.2.4.1"/>
    </reaction>
</comment>
<dbReference type="PIRSF" id="PIRSF000156">
    <property type="entry name" value="Pyruvate_dh_E1"/>
    <property type="match status" value="1"/>
</dbReference>
<evidence type="ECO:0000259" key="13">
    <source>
        <dbReference type="Pfam" id="PF22613"/>
    </source>
</evidence>
<dbReference type="Pfam" id="PF17831">
    <property type="entry name" value="PDH_E1_M"/>
    <property type="match status" value="1"/>
</dbReference>
<keyword evidence="5 8" id="KW-0786">Thiamine pyrophosphate</keyword>
<dbReference type="GO" id="GO:0004739">
    <property type="term" value="F:pyruvate dehydrogenase (acetyl-transferring) activity"/>
    <property type="evidence" value="ECO:0007669"/>
    <property type="project" value="UniProtKB-EC"/>
</dbReference>
<keyword evidence="6 8" id="KW-0670">Pyruvate</keyword>
<feature type="region of interest" description="Disordered" evidence="10">
    <location>
        <begin position="34"/>
        <end position="53"/>
    </location>
</feature>
<evidence type="ECO:0000256" key="1">
    <source>
        <dbReference type="ARBA" id="ARBA00001964"/>
    </source>
</evidence>
<dbReference type="GO" id="GO:0000287">
    <property type="term" value="F:magnesium ion binding"/>
    <property type="evidence" value="ECO:0007669"/>
    <property type="project" value="UniProtKB-ARBA"/>
</dbReference>
<sequence>MSEHTIVVDGLSCHRMPGSTPARPDRGVGITVTEQAEKDVSATSGGTPDRSGPRVRVIREGVASYLPDIDPDETGEWLESFDNLVAHAGPARARYLMLRLLERAGEKHVAIPSLTSTDYVNTIPTELEPWFPGDEGVERTFRQFIRWNAAIMVHRAQRPGVGVGGHISTYASSASLYEVGFNHFFRGHEHPGGGDQIFIQGHASPGIYARAFLEGRITAERMDGFRQEHSHAGEGGGLPSYPHPRLMPEFWQFPTVSMGLGPMNAIYQARFNHYLHDRGIKDTSDQHVWAFLGDGEMDETESRGFASFAATEGLDNLTFVINCNLQRLDGPVRGNGKIIQELESFFRGAGWNVIKVVWGREWDALLHADRDGALVNLMNTTPDGDFQTYKANDGAFVREHFFNRDPRTKELVKNMSDAEIWNLKRGGHDYRKIYAAYASAMAHKGQPTVILAHTIKGYTLGKHFEGRNATHQMKKLTLDDLKDFRDETRIPISDSQLEENPYLPPYYHPGMDAPEIQYMLDRRKNLGGFLPARRTKAKALSPDVSKALATTAKGSGKQQVATTMALVRVFKDLLRDKEIGHRIVPIIPDEARTFGMDSWFPTLKIYNRNGQLYTSVDAELMLAYKESSEGQILHEGINEAGSAASFTAVGTSYATHDEPMIPLYIFYSMFGFQRTGDSFWAAADQMARGFVIGATAGRTTLTGEGLQHADGQSPLLAATNPAVVAYDPAFAYELGHIVADGLRRMYGENPENIFYYLTVYNEPISQPAKPDDLDIEGVLKGIYRFSPAPQDKQYPANILVSGVTMPDALRAQELLAAEWNVGAAVYSVTSWSELARDGIAIDRAAVRTPSQDAGQPYVTKVLSNTAGPFVAVSDYMRGVQEQIRAYVPGTYLTLGADGFGFSDTRPAARRVFNVDAESIVVGVLVALARDGHIDAAVAAQAADKYQITDVNAAEVSYADTGSA</sequence>
<dbReference type="InterPro" id="IPR055152">
    <property type="entry name" value="Transketolase-like_C_2"/>
</dbReference>
<dbReference type="SUPFAM" id="SSF52518">
    <property type="entry name" value="Thiamin diphosphate-binding fold (THDP-binding)"/>
    <property type="match status" value="2"/>
</dbReference>
<evidence type="ECO:0000256" key="2">
    <source>
        <dbReference type="ARBA" id="ARBA00012281"/>
    </source>
</evidence>
<dbReference type="HOGENOM" id="CLU_009154_2_0_11"/>
<dbReference type="SUPFAM" id="SSF52922">
    <property type="entry name" value="TK C-terminal domain-like"/>
    <property type="match status" value="1"/>
</dbReference>
<feature type="binding site" evidence="9">
    <location>
        <position position="294"/>
    </location>
    <ligand>
        <name>Mg(2+)</name>
        <dbReference type="ChEBI" id="CHEBI:18420"/>
    </ligand>
</feature>
<dbReference type="PANTHER" id="PTHR43825:SF3">
    <property type="entry name" value="PYRUVATE DEHYDROGENASE E1 COMPONENT"/>
    <property type="match status" value="1"/>
</dbReference>
<keyword evidence="9" id="KW-0479">Metal-binding</keyword>
<evidence type="ECO:0000256" key="6">
    <source>
        <dbReference type="ARBA" id="ARBA00023317"/>
    </source>
</evidence>
<dbReference type="CDD" id="cd02017">
    <property type="entry name" value="TPP_E1_EcPDC_like"/>
    <property type="match status" value="1"/>
</dbReference>
<evidence type="ECO:0000313" key="15">
    <source>
        <dbReference type="Proteomes" id="UP000009154"/>
    </source>
</evidence>
<dbReference type="InterPro" id="IPR051157">
    <property type="entry name" value="PDH/Transketolase"/>
</dbReference>
<evidence type="ECO:0000256" key="7">
    <source>
        <dbReference type="ARBA" id="ARBA00051231"/>
    </source>
</evidence>
<organism evidence="14 15">
    <name type="scientific">Gordonia polyisoprenivorans (strain DSM 44266 / VH2)</name>
    <dbReference type="NCBI Taxonomy" id="1112204"/>
    <lineage>
        <taxon>Bacteria</taxon>
        <taxon>Bacillati</taxon>
        <taxon>Actinomycetota</taxon>
        <taxon>Actinomycetes</taxon>
        <taxon>Mycobacteriales</taxon>
        <taxon>Gordoniaceae</taxon>
        <taxon>Gordonia</taxon>
    </lineage>
</organism>
<dbReference type="AlphaFoldDB" id="H6MTM7"/>
<dbReference type="EMBL" id="CP003119">
    <property type="protein sequence ID" value="AFA73902.1"/>
    <property type="molecule type" value="Genomic_DNA"/>
</dbReference>